<evidence type="ECO:0000313" key="2">
    <source>
        <dbReference type="EMBL" id="KII85216.1"/>
    </source>
</evidence>
<sequence length="320" mass="35709">MADTADTPAQQVDEIASIAPTSPRVHRHPSFYIPDGTHVFRVGSTCYKLHAGVLCSVSATFVGMFGTVPTSSGGTSEGQTDEAPICIPDSEPFTELNFEMLLTLLYPGCMKMDDRTPISRYLGLLRIGLLLQCKIAQDAAKAMIWKKRYYIGAVDMVDYAREFSIRAWLEFGFASLIDISNTSYQQLSEDHFLRLGMPFVARMCYARESLERHLRIVACEPPSFTHAPDCTSNMQCDEDWRAVWWNIMGRCLLDGRAPKTWEGAVERLTGSEFGNMPYACVQAGMNVVRGGKAFHVGEAFAANAAEEFAREMIVYEDMED</sequence>
<evidence type="ECO:0000313" key="3">
    <source>
        <dbReference type="Proteomes" id="UP000053263"/>
    </source>
</evidence>
<dbReference type="OrthoDB" id="2985972at2759"/>
<dbReference type="AlphaFoldDB" id="A0A0C9SLB9"/>
<accession>A0A0C9SLB9</accession>
<evidence type="ECO:0000256" key="1">
    <source>
        <dbReference type="SAM" id="MobiDB-lite"/>
    </source>
</evidence>
<dbReference type="Gene3D" id="3.30.710.10">
    <property type="entry name" value="Potassium Channel Kv1.1, Chain A"/>
    <property type="match status" value="1"/>
</dbReference>
<proteinExistence type="predicted"/>
<dbReference type="HOGENOM" id="CLU_047592_4_0_1"/>
<gene>
    <name evidence="2" type="ORF">PLICRDRAFT_178954</name>
</gene>
<name>A0A0C9SLB9_PLICR</name>
<reference evidence="2 3" key="1">
    <citation type="submission" date="2014-06" db="EMBL/GenBank/DDBJ databases">
        <title>Evolutionary Origins and Diversification of the Mycorrhizal Mutualists.</title>
        <authorList>
            <consortium name="DOE Joint Genome Institute"/>
            <consortium name="Mycorrhizal Genomics Consortium"/>
            <person name="Kohler A."/>
            <person name="Kuo A."/>
            <person name="Nagy L.G."/>
            <person name="Floudas D."/>
            <person name="Copeland A."/>
            <person name="Barry K.W."/>
            <person name="Cichocki N."/>
            <person name="Veneault-Fourrey C."/>
            <person name="LaButti K."/>
            <person name="Lindquist E.A."/>
            <person name="Lipzen A."/>
            <person name="Lundell T."/>
            <person name="Morin E."/>
            <person name="Murat C."/>
            <person name="Riley R."/>
            <person name="Ohm R."/>
            <person name="Sun H."/>
            <person name="Tunlid A."/>
            <person name="Henrissat B."/>
            <person name="Grigoriev I.V."/>
            <person name="Hibbett D.S."/>
            <person name="Martin F."/>
        </authorList>
    </citation>
    <scope>NUCLEOTIDE SEQUENCE [LARGE SCALE GENOMIC DNA]</scope>
    <source>
        <strain evidence="2 3">FD-325 SS-3</strain>
    </source>
</reference>
<keyword evidence="3" id="KW-1185">Reference proteome</keyword>
<dbReference type="EMBL" id="KN832568">
    <property type="protein sequence ID" value="KII85216.1"/>
    <property type="molecule type" value="Genomic_DNA"/>
</dbReference>
<feature type="region of interest" description="Disordered" evidence="1">
    <location>
        <begin position="1"/>
        <end position="20"/>
    </location>
</feature>
<protein>
    <recommendedName>
        <fullName evidence="4">BTB domain-containing protein</fullName>
    </recommendedName>
</protein>
<evidence type="ECO:0008006" key="4">
    <source>
        <dbReference type="Google" id="ProtNLM"/>
    </source>
</evidence>
<dbReference type="Proteomes" id="UP000053263">
    <property type="component" value="Unassembled WGS sequence"/>
</dbReference>
<dbReference type="InterPro" id="IPR011333">
    <property type="entry name" value="SKP1/BTB/POZ_sf"/>
</dbReference>
<organism evidence="2 3">
    <name type="scientific">Plicaturopsis crispa FD-325 SS-3</name>
    <dbReference type="NCBI Taxonomy" id="944288"/>
    <lineage>
        <taxon>Eukaryota</taxon>
        <taxon>Fungi</taxon>
        <taxon>Dikarya</taxon>
        <taxon>Basidiomycota</taxon>
        <taxon>Agaricomycotina</taxon>
        <taxon>Agaricomycetes</taxon>
        <taxon>Agaricomycetidae</taxon>
        <taxon>Amylocorticiales</taxon>
        <taxon>Amylocorticiaceae</taxon>
        <taxon>Plicatura</taxon>
        <taxon>Plicaturopsis crispa</taxon>
    </lineage>
</organism>